<organism evidence="9 10">
    <name type="scientific">Brettanomyces naardenensis</name>
    <name type="common">Yeast</name>
    <dbReference type="NCBI Taxonomy" id="13370"/>
    <lineage>
        <taxon>Eukaryota</taxon>
        <taxon>Fungi</taxon>
        <taxon>Dikarya</taxon>
        <taxon>Ascomycota</taxon>
        <taxon>Saccharomycotina</taxon>
        <taxon>Pichiomycetes</taxon>
        <taxon>Pichiales</taxon>
        <taxon>Pichiaceae</taxon>
        <taxon>Brettanomyces</taxon>
    </lineage>
</organism>
<evidence type="ECO:0000313" key="9">
    <source>
        <dbReference type="EMBL" id="VEU22428.1"/>
    </source>
</evidence>
<dbReference type="FunCoup" id="A0A448YNJ8">
    <property type="interactions" value="88"/>
</dbReference>
<dbReference type="EMBL" id="CAACVR010000023">
    <property type="protein sequence ID" value="VEU22428.1"/>
    <property type="molecule type" value="Genomic_DNA"/>
</dbReference>
<evidence type="ECO:0000256" key="7">
    <source>
        <dbReference type="SAM" id="MobiDB-lite"/>
    </source>
</evidence>
<keyword evidence="3" id="KW-0963">Cytoplasm</keyword>
<evidence type="ECO:0000256" key="4">
    <source>
        <dbReference type="ARBA" id="ARBA00022753"/>
    </source>
</evidence>
<keyword evidence="4" id="KW-0967">Endosome</keyword>
<dbReference type="AlphaFoldDB" id="A0A448YNJ8"/>
<dbReference type="GO" id="GO:0005768">
    <property type="term" value="C:endosome"/>
    <property type="evidence" value="ECO:0007669"/>
    <property type="project" value="UniProtKB-SubCell"/>
</dbReference>
<comment type="subcellular location">
    <subcellularLocation>
        <location evidence="2">Cytoplasm</location>
    </subcellularLocation>
    <subcellularLocation>
        <location evidence="1">Endosome</location>
    </subcellularLocation>
</comment>
<keyword evidence="10" id="KW-1185">Reference proteome</keyword>
<feature type="compositionally biased region" description="Low complexity" evidence="7">
    <location>
        <begin position="744"/>
        <end position="755"/>
    </location>
</feature>
<feature type="compositionally biased region" description="Polar residues" evidence="7">
    <location>
        <begin position="756"/>
        <end position="765"/>
    </location>
</feature>
<feature type="domain" description="BRO1" evidence="8">
    <location>
        <begin position="2"/>
        <end position="377"/>
    </location>
</feature>
<dbReference type="SMART" id="SM01041">
    <property type="entry name" value="BRO1"/>
    <property type="match status" value="1"/>
</dbReference>
<dbReference type="PANTHER" id="PTHR23030:SF30">
    <property type="entry name" value="TYROSINE-PROTEIN PHOSPHATASE NON-RECEPTOR TYPE 23"/>
    <property type="match status" value="1"/>
</dbReference>
<dbReference type="OrthoDB" id="2141925at2759"/>
<dbReference type="Pfam" id="PF03097">
    <property type="entry name" value="BRO1"/>
    <property type="match status" value="1"/>
</dbReference>
<evidence type="ECO:0000256" key="1">
    <source>
        <dbReference type="ARBA" id="ARBA00004177"/>
    </source>
</evidence>
<evidence type="ECO:0000259" key="8">
    <source>
        <dbReference type="PROSITE" id="PS51180"/>
    </source>
</evidence>
<dbReference type="InterPro" id="IPR038499">
    <property type="entry name" value="BRO1_sf"/>
</dbReference>
<proteinExistence type="predicted"/>
<evidence type="ECO:0000256" key="6">
    <source>
        <dbReference type="SAM" id="Coils"/>
    </source>
</evidence>
<dbReference type="Gene3D" id="1.20.140.50">
    <property type="entry name" value="alix/aip1 like domains"/>
    <property type="match status" value="1"/>
</dbReference>
<dbReference type="InterPro" id="IPR004328">
    <property type="entry name" value="BRO1_dom"/>
</dbReference>
<protein>
    <recommendedName>
        <fullName evidence="5">BRO domain-containing protein 1</fullName>
    </recommendedName>
</protein>
<dbReference type="STRING" id="13370.A0A448YNJ8"/>
<dbReference type="PANTHER" id="PTHR23030">
    <property type="entry name" value="PCD6 INTERACTING PROTEIN-RELATED"/>
    <property type="match status" value="1"/>
</dbReference>
<reference evidence="9 10" key="1">
    <citation type="submission" date="2018-12" db="EMBL/GenBank/DDBJ databases">
        <authorList>
            <person name="Tiukova I."/>
            <person name="Dainat J."/>
        </authorList>
    </citation>
    <scope>NUCLEOTIDE SEQUENCE [LARGE SCALE GENOMIC DNA]</scope>
</reference>
<dbReference type="Proteomes" id="UP000290900">
    <property type="component" value="Unassembled WGS sequence"/>
</dbReference>
<dbReference type="Pfam" id="PF13949">
    <property type="entry name" value="ALIX_LYPXL_bnd"/>
    <property type="match status" value="1"/>
</dbReference>
<evidence type="ECO:0000256" key="3">
    <source>
        <dbReference type="ARBA" id="ARBA00022490"/>
    </source>
</evidence>
<dbReference type="Gene3D" id="1.25.40.280">
    <property type="entry name" value="alix/aip1 like domains"/>
    <property type="match status" value="1"/>
</dbReference>
<dbReference type="InParanoid" id="A0A448YNJ8"/>
<evidence type="ECO:0000256" key="2">
    <source>
        <dbReference type="ARBA" id="ARBA00004496"/>
    </source>
</evidence>
<feature type="coiled-coil region" evidence="6">
    <location>
        <begin position="556"/>
        <end position="590"/>
    </location>
</feature>
<accession>A0A448YNJ8</accession>
<dbReference type="PROSITE" id="PS51180">
    <property type="entry name" value="BRO1"/>
    <property type="match status" value="1"/>
</dbReference>
<gene>
    <name evidence="9" type="ORF">BRENAR_LOCUS3159</name>
</gene>
<feature type="region of interest" description="Disordered" evidence="7">
    <location>
        <begin position="741"/>
        <end position="855"/>
    </location>
</feature>
<dbReference type="InterPro" id="IPR025304">
    <property type="entry name" value="ALIX_V_dom"/>
</dbReference>
<dbReference type="GO" id="GO:0043328">
    <property type="term" value="P:protein transport to vacuole involved in ubiquitin-dependent protein catabolic process via the multivesicular body sorting pathway"/>
    <property type="evidence" value="ECO:0007669"/>
    <property type="project" value="TreeGrafter"/>
</dbReference>
<sequence length="855" mass="96541">MKFITIPLKKAEPTDWVHPLKSYLAQIYGSYSDFEDSIHEFDKLRTDLIHASKDNIAKELYYHYYGQLELLELRIPMDLLRIEFTWHDAFEHSLKTKQHSVAFEKASVLFNLASLLSSLASQSAPDNLKESYTDFQRAAGVYQFIQENFMHAPSIDMNVDTVKAFSKLMLAQAQEAFLLKYISSGTGLKNSLCSKLAQSTSNLYGASYELTQHVNYVPPEQDDYCKLKQLYYQSVAHYYNGKALTEKEEYGDAIANLRAAQEDLESYGAYGGSFDYTILETMKDHLDTVEAELKTLDKDNDFIYHQNVPKTVPTIKALNSSKAIPLHEQQIDSMVGHDLFEKIIPMSVHEKSSLYSEEKAQILRAEDDHCGTADEEFNSALEFLRLPQSLVELRQLSESDVGEEGNDSEVDPRVLAISSEISSTKADLSNAQRIRRDVVDTLDRCAQLLDEDGSHYEANRAEYGAQWTQEMYPSELIQIKEDLGKAKKSLVDAGESDSKIQQLYDSSRDDINLLKLGPSNSTFLASFGEEKADQKLATQMSLLDIDEGPKSSTAAIQKKLSLIDSKLQELRRLQKERSNTLNDLKKSIRDDDISNLLVLNKDKDNLDDVFNQELQKFKPYQDRIAATVDKQVVLINTLKQLMAEVLDDPSVKATRTKREKMKGTNQAATARYLEAYEAWKAYKSGCDQAPAFYKQLLQFSTNLKYKIEKYAGQRANEANRLLQSIQARSNTEQELLRQRMNQYSVSSSPHSSVSSQPLYPQNYPSGYQVPPPAYQAQPPAYERPPVPTWQSSSGGSPSTPPAPASASPGSSYAPPPVPSKPGSQQNTDFYHTPSAYDPSLYSKFGSKNWNQRRHE</sequence>
<dbReference type="Gene3D" id="1.20.120.560">
    <property type="entry name" value="alix/aip1 in complex with the ypdl late domain"/>
    <property type="match status" value="1"/>
</dbReference>
<evidence type="ECO:0000313" key="10">
    <source>
        <dbReference type="Proteomes" id="UP000290900"/>
    </source>
</evidence>
<keyword evidence="6" id="KW-0175">Coiled coil</keyword>
<name>A0A448YNJ8_BRENA</name>
<evidence type="ECO:0000256" key="5">
    <source>
        <dbReference type="ARBA" id="ARBA00041284"/>
    </source>
</evidence>